<evidence type="ECO:0000256" key="6">
    <source>
        <dbReference type="PROSITE-ProRule" id="PRU00504"/>
    </source>
</evidence>
<dbReference type="SMART" id="SM00336">
    <property type="entry name" value="BBOX"/>
    <property type="match status" value="1"/>
</dbReference>
<dbReference type="Gene3D" id="3.30.160.60">
    <property type="entry name" value="Classic Zinc Finger"/>
    <property type="match status" value="1"/>
</dbReference>
<keyword evidence="3 5" id="KW-0863">Zinc-finger</keyword>
<feature type="coiled-coil region" evidence="7">
    <location>
        <begin position="88"/>
        <end position="115"/>
    </location>
</feature>
<dbReference type="CDD" id="cd05819">
    <property type="entry name" value="NHL"/>
    <property type="match status" value="1"/>
</dbReference>
<keyword evidence="10" id="KW-1185">Reference proteome</keyword>
<sequence length="657" mass="73386">MAEALAADIKKDILTCSICLGEYEDPRVLSCYHTFCYGCISDHAERKVTSNRKFPCPLCRQEIQIPDGGLTQLMKNFLVGKTKDIITQQQARQTLKEEQANVAAATQAIAQLTLSCEKHPKNELQFYCEEDDTAICGECIATEHSGHRISSVDKIIKMNRENIQTGLAKTMKTTNMFKDAVAKETAGVTDDLLSQTKIITEIESQAEQLVKRINCRKERLISEVNSAYDVRKKKKEANNDILEFHHTSLQSACDFAQQLVTNGTVPDIMVHAKPLIKRLAEMEKTPLPTPDTPAQISYTPGKSSTTQLEDMLGQVNVRSQSPLDVRGRNPIPVAYSSRLKEHLEPEPMQRTYHILPHYSPGLEVMLGKVKVQSQSLLAKRGAYPRSAPHSPVFVDNANCVHFFNATLKSDRKINISGLAIDKELVFVVDNKNNSTKMFTHAGEFRTDIKLDNPRDVAVSQTGQLYITSKESQCVEIYSTRGQKVMTIGHRQLSCIWGITMDKMCNVMVCDSMKKSILEFHADSGQLQNTVRLKEFKRPRYITVNSVNKNIVISDLDRHCVHVLSPFCTLLYQYGTHGSGRGELSSPGGVCTDSYGHIFIADTGNHRIVALSPQGEFIRYIATEDDGLECPTALAINPAGQLVVAERQGKVKTFQYLR</sequence>
<dbReference type="PROSITE" id="PS00518">
    <property type="entry name" value="ZF_RING_1"/>
    <property type="match status" value="1"/>
</dbReference>
<dbReference type="PROSITE" id="PS51125">
    <property type="entry name" value="NHL"/>
    <property type="match status" value="2"/>
</dbReference>
<feature type="domain" description="RING-type" evidence="8">
    <location>
        <begin position="16"/>
        <end position="60"/>
    </location>
</feature>
<accession>A0A1S3ISB2</accession>
<dbReference type="Proteomes" id="UP000085678">
    <property type="component" value="Unplaced"/>
</dbReference>
<dbReference type="InterPro" id="IPR001841">
    <property type="entry name" value="Znf_RING"/>
</dbReference>
<evidence type="ECO:0000256" key="5">
    <source>
        <dbReference type="PROSITE-ProRule" id="PRU00024"/>
    </source>
</evidence>
<dbReference type="InterPro" id="IPR013083">
    <property type="entry name" value="Znf_RING/FYVE/PHD"/>
</dbReference>
<dbReference type="PROSITE" id="PS50119">
    <property type="entry name" value="ZF_BBOX"/>
    <property type="match status" value="1"/>
</dbReference>
<organism evidence="10 11">
    <name type="scientific">Lingula anatina</name>
    <name type="common">Brachiopod</name>
    <name type="synonym">Lingula unguis</name>
    <dbReference type="NCBI Taxonomy" id="7574"/>
    <lineage>
        <taxon>Eukaryota</taxon>
        <taxon>Metazoa</taxon>
        <taxon>Spiralia</taxon>
        <taxon>Lophotrochozoa</taxon>
        <taxon>Brachiopoda</taxon>
        <taxon>Linguliformea</taxon>
        <taxon>Lingulata</taxon>
        <taxon>Lingulida</taxon>
        <taxon>Linguloidea</taxon>
        <taxon>Lingulidae</taxon>
        <taxon>Lingula</taxon>
    </lineage>
</organism>
<dbReference type="Gene3D" id="2.120.10.30">
    <property type="entry name" value="TolB, C-terminal domain"/>
    <property type="match status" value="1"/>
</dbReference>
<evidence type="ECO:0000256" key="7">
    <source>
        <dbReference type="SAM" id="Coils"/>
    </source>
</evidence>
<feature type="repeat" description="NHL" evidence="6">
    <location>
        <begin position="481"/>
        <end position="522"/>
    </location>
</feature>
<gene>
    <name evidence="11" type="primary">LOC106166412</name>
</gene>
<dbReference type="PANTHER" id="PTHR25462:SF296">
    <property type="entry name" value="MEIOTIC P26, ISOFORM F"/>
    <property type="match status" value="1"/>
</dbReference>
<dbReference type="InterPro" id="IPR000315">
    <property type="entry name" value="Znf_B-box"/>
</dbReference>
<dbReference type="Gene3D" id="3.30.40.10">
    <property type="entry name" value="Zinc/RING finger domain, C3HC4 (zinc finger)"/>
    <property type="match status" value="1"/>
</dbReference>
<evidence type="ECO:0000256" key="4">
    <source>
        <dbReference type="ARBA" id="ARBA00022833"/>
    </source>
</evidence>
<dbReference type="Pfam" id="PF00097">
    <property type="entry name" value="zf-C3HC4"/>
    <property type="match status" value="1"/>
</dbReference>
<dbReference type="SUPFAM" id="SSF101898">
    <property type="entry name" value="NHL repeat"/>
    <property type="match status" value="1"/>
</dbReference>
<keyword evidence="1" id="KW-0479">Metal-binding</keyword>
<proteinExistence type="predicted"/>
<dbReference type="Pfam" id="PF01436">
    <property type="entry name" value="NHL"/>
    <property type="match status" value="1"/>
</dbReference>
<dbReference type="SMART" id="SM00184">
    <property type="entry name" value="RING"/>
    <property type="match status" value="1"/>
</dbReference>
<reference evidence="11" key="1">
    <citation type="submission" date="2025-08" db="UniProtKB">
        <authorList>
            <consortium name="RefSeq"/>
        </authorList>
    </citation>
    <scope>IDENTIFICATION</scope>
    <source>
        <tissue evidence="11">Gonads</tissue>
    </source>
</reference>
<dbReference type="GeneID" id="106166412"/>
<dbReference type="GO" id="GO:0008270">
    <property type="term" value="F:zinc ion binding"/>
    <property type="evidence" value="ECO:0007669"/>
    <property type="project" value="UniProtKB-KW"/>
</dbReference>
<protein>
    <submittedName>
        <fullName evidence="11">Tripartite motif-containing protein 3-like</fullName>
    </submittedName>
</protein>
<dbReference type="PANTHER" id="PTHR25462">
    <property type="entry name" value="BONUS, ISOFORM C-RELATED"/>
    <property type="match status" value="1"/>
</dbReference>
<dbReference type="Pfam" id="PF00643">
    <property type="entry name" value="zf-B_box"/>
    <property type="match status" value="1"/>
</dbReference>
<dbReference type="InterPro" id="IPR047153">
    <property type="entry name" value="TRIM45/56/19-like"/>
</dbReference>
<dbReference type="OrthoDB" id="6074157at2759"/>
<dbReference type="PROSITE" id="PS50089">
    <property type="entry name" value="ZF_RING_2"/>
    <property type="match status" value="1"/>
</dbReference>
<evidence type="ECO:0000313" key="11">
    <source>
        <dbReference type="RefSeq" id="XP_013400424.1"/>
    </source>
</evidence>
<evidence type="ECO:0000256" key="1">
    <source>
        <dbReference type="ARBA" id="ARBA00022723"/>
    </source>
</evidence>
<evidence type="ECO:0000256" key="2">
    <source>
        <dbReference type="ARBA" id="ARBA00022737"/>
    </source>
</evidence>
<dbReference type="InterPro" id="IPR011042">
    <property type="entry name" value="6-blade_b-propeller_TolB-like"/>
</dbReference>
<dbReference type="InterPro" id="IPR001258">
    <property type="entry name" value="NHL_repeat"/>
</dbReference>
<name>A0A1S3ISB2_LINAN</name>
<keyword evidence="7" id="KW-0175">Coiled coil</keyword>
<keyword evidence="2" id="KW-0677">Repeat</keyword>
<evidence type="ECO:0000259" key="8">
    <source>
        <dbReference type="PROSITE" id="PS50089"/>
    </source>
</evidence>
<feature type="domain" description="B box-type" evidence="9">
    <location>
        <begin position="111"/>
        <end position="152"/>
    </location>
</feature>
<dbReference type="InParanoid" id="A0A1S3ISB2"/>
<dbReference type="SUPFAM" id="SSF57845">
    <property type="entry name" value="B-box zinc-binding domain"/>
    <property type="match status" value="1"/>
</dbReference>
<evidence type="ECO:0000259" key="9">
    <source>
        <dbReference type="PROSITE" id="PS50119"/>
    </source>
</evidence>
<dbReference type="InterPro" id="IPR017907">
    <property type="entry name" value="Znf_RING_CS"/>
</dbReference>
<dbReference type="SUPFAM" id="SSF57850">
    <property type="entry name" value="RING/U-box"/>
    <property type="match status" value="1"/>
</dbReference>
<keyword evidence="4" id="KW-0862">Zinc</keyword>
<dbReference type="KEGG" id="lak:106166412"/>
<evidence type="ECO:0000256" key="3">
    <source>
        <dbReference type="ARBA" id="ARBA00022771"/>
    </source>
</evidence>
<evidence type="ECO:0000313" key="10">
    <source>
        <dbReference type="Proteomes" id="UP000085678"/>
    </source>
</evidence>
<feature type="repeat" description="NHL" evidence="6">
    <location>
        <begin position="570"/>
        <end position="613"/>
    </location>
</feature>
<dbReference type="AlphaFoldDB" id="A0A1S3ISB2"/>
<dbReference type="RefSeq" id="XP_013400424.1">
    <property type="nucleotide sequence ID" value="XM_013544970.1"/>
</dbReference>
<dbReference type="InterPro" id="IPR018957">
    <property type="entry name" value="Znf_C3HC4_RING-type"/>
</dbReference>